<dbReference type="CDD" id="cd03272">
    <property type="entry name" value="ABC_SMC3_euk"/>
    <property type="match status" value="1"/>
</dbReference>
<gene>
    <name evidence="11" type="ORF">THASP1DRAFT_30110</name>
</gene>
<dbReference type="Pfam" id="PF06470">
    <property type="entry name" value="SMC_hinge"/>
    <property type="match status" value="1"/>
</dbReference>
<evidence type="ECO:0000259" key="10">
    <source>
        <dbReference type="SMART" id="SM00968"/>
    </source>
</evidence>
<dbReference type="GO" id="GO:0005634">
    <property type="term" value="C:nucleus"/>
    <property type="evidence" value="ECO:0007669"/>
    <property type="project" value="UniProtKB-SubCell"/>
</dbReference>
<proteinExistence type="inferred from homology"/>
<dbReference type="InterPro" id="IPR024704">
    <property type="entry name" value="SMC"/>
</dbReference>
<dbReference type="GO" id="GO:0005524">
    <property type="term" value="F:ATP binding"/>
    <property type="evidence" value="ECO:0007669"/>
    <property type="project" value="InterPro"/>
</dbReference>
<evidence type="ECO:0000256" key="8">
    <source>
        <dbReference type="PIRNR" id="PIRNR005719"/>
    </source>
</evidence>
<dbReference type="GO" id="GO:0016887">
    <property type="term" value="F:ATP hydrolysis activity"/>
    <property type="evidence" value="ECO:0007669"/>
    <property type="project" value="InterPro"/>
</dbReference>
<dbReference type="SMART" id="SM00968">
    <property type="entry name" value="SMC_hinge"/>
    <property type="match status" value="1"/>
</dbReference>
<dbReference type="AlphaFoldDB" id="A0A4P9XRE6"/>
<feature type="domain" description="SMC hinge" evidence="10">
    <location>
        <begin position="528"/>
        <end position="640"/>
    </location>
</feature>
<evidence type="ECO:0000256" key="4">
    <source>
        <dbReference type="ARBA" id="ARBA00022776"/>
    </source>
</evidence>
<dbReference type="SUPFAM" id="SSF52540">
    <property type="entry name" value="P-loop containing nucleoside triphosphate hydrolases"/>
    <property type="match status" value="1"/>
</dbReference>
<evidence type="ECO:0000256" key="2">
    <source>
        <dbReference type="ARBA" id="ARBA00005917"/>
    </source>
</evidence>
<dbReference type="FunFam" id="3.40.50.300:FF:000370">
    <property type="entry name" value="Structural maintenance of chromosomes 3"/>
    <property type="match status" value="1"/>
</dbReference>
<protein>
    <recommendedName>
        <fullName evidence="8">Structural maintenance of chromosomes protein</fullName>
    </recommendedName>
</protein>
<dbReference type="EMBL" id="KZ992640">
    <property type="protein sequence ID" value="RKP08081.1"/>
    <property type="molecule type" value="Genomic_DNA"/>
</dbReference>
<evidence type="ECO:0000256" key="6">
    <source>
        <dbReference type="ARBA" id="ARBA00023242"/>
    </source>
</evidence>
<sequence>MARLSITIHGFKSYKEPTVVEDISPQHNVVVGRNGSGKSNFFAAIRFVLSDAYTNLSREERQALLHEGAGPATMSAYVEIVFDNGDNRFPTGKDEVVLRRTIGLKKDEYSLDRKTSSKAEVMSLLESAGFSRSNPYYIVPQGRITALTHAKDADRLQLLKEVAGTQVYENKRQESLKIMAETGKCERIKSKRTKISELLKYIDERIVELEKEKEDLKVFYELDRDRRCLEYTIHQREQLEVNATLDEVDEERRAEQEETDRQRAELARHEQAIGEKEEDAGRLQQRLDLIATERQQLQEEKEELMTRYAHAELQLQEYSHQAEGALDAQRTIAAQLNAVKSDIAARQAELQTLIPTFEHASASVLELSEMLQKAQINRQTLIAKQGRSAQFSTKDERDQWINAEMASINQTLGQRSVQIEEITAEKLALGKQLAEIQHTLTSHKEDLEQQKQLLESVTLEAVEMRRQRDLKTEERKQLWRTDAQLVSSITRLKGECEKWERALAGAVDRDTSAGLQAVEQITAKLGLSGVYGPLYTLFEVDEIYRPATEVIAGASLFHVVVDTDDTASRLLDAIKRDGAGRVTFMPLNRLNPKEVQYPDARDAKPIISRLRFDNQVVKAFQQVFGKAVICPDLEVASGYARTHGLNAVTLEGDRAERRGALTGGFHDQRQSRLEAAKKAAKLRSSLEKSQVQSAQIKQQIPRARLDREITNLLSQLQRLEAKRKQIQNSWEPLTVELSSEARQETSIRERMAQQDKMIAEARTDVRSLQLQLDAYRVEQQAPFVSTLSAEEQVALDELACNIDAWQAQLNVVSVKRGEMEARKSILEAELNDHLCRRADELELEMSRHTTDSDSTRMGREQEELSMARAKIVEIEARLDAIENENEEILGAQSALGKELEAEREEHGSGLRHMELQLQRAERFAAKRSLLLRKKEECLRNIRDLGVLPEEAFEKHQQVPSHELLKMLHHVNEQLKKHSHVNKKAFEQFTNFAKQKDMLLNRKSELDTSSNAIQELIDVLDKRKDEAIERTFKQVAKYFTEVFSKLVPNGRGQLVMQRRMDQTNAADGEDASTEGTEREIGSAIENYVGVAIKVAFGHVSEDAVRMQQLSGGQKSVVALALIFAIQRCDPAPFYLFDEIDANLDAAYRTSIAAMIHELSESAQFVTTTFRPEMLVAANKFFGVSFAGKISRVLAISKEEAVKFVEQEHAV</sequence>
<dbReference type="PANTHER" id="PTHR43977">
    <property type="entry name" value="STRUCTURAL MAINTENANCE OF CHROMOSOMES PROTEIN 3"/>
    <property type="match status" value="1"/>
</dbReference>
<evidence type="ECO:0000313" key="11">
    <source>
        <dbReference type="EMBL" id="RKP08081.1"/>
    </source>
</evidence>
<dbReference type="InterPro" id="IPR036277">
    <property type="entry name" value="SMC_hinge_sf"/>
</dbReference>
<dbReference type="GO" id="GO:0005694">
    <property type="term" value="C:chromosome"/>
    <property type="evidence" value="ECO:0007669"/>
    <property type="project" value="InterPro"/>
</dbReference>
<dbReference type="PIRSF" id="PIRSF005719">
    <property type="entry name" value="SMC"/>
    <property type="match status" value="1"/>
</dbReference>
<evidence type="ECO:0000256" key="5">
    <source>
        <dbReference type="ARBA" id="ARBA00023054"/>
    </source>
</evidence>
<name>A0A4P9XRE6_9FUNG</name>
<keyword evidence="12" id="KW-1185">Reference proteome</keyword>
<dbReference type="Proteomes" id="UP000271241">
    <property type="component" value="Unassembled WGS sequence"/>
</dbReference>
<feature type="coiled-coil region" evidence="9">
    <location>
        <begin position="245"/>
        <end position="321"/>
    </location>
</feature>
<dbReference type="Gene3D" id="3.30.70.1620">
    <property type="match status" value="1"/>
</dbReference>
<dbReference type="OrthoDB" id="431497at2759"/>
<dbReference type="GO" id="GO:0051301">
    <property type="term" value="P:cell division"/>
    <property type="evidence" value="ECO:0007669"/>
    <property type="project" value="UniProtKB-KW"/>
</dbReference>
<organism evidence="11 12">
    <name type="scientific">Thamnocephalis sphaerospora</name>
    <dbReference type="NCBI Taxonomy" id="78915"/>
    <lineage>
        <taxon>Eukaryota</taxon>
        <taxon>Fungi</taxon>
        <taxon>Fungi incertae sedis</taxon>
        <taxon>Zoopagomycota</taxon>
        <taxon>Zoopagomycotina</taxon>
        <taxon>Zoopagomycetes</taxon>
        <taxon>Zoopagales</taxon>
        <taxon>Sigmoideomycetaceae</taxon>
        <taxon>Thamnocephalis</taxon>
    </lineage>
</organism>
<dbReference type="FunFam" id="3.40.50.300:FF:000424">
    <property type="entry name" value="Structural maintenance of chromosomes 3"/>
    <property type="match status" value="1"/>
</dbReference>
<keyword evidence="7" id="KW-0131">Cell cycle</keyword>
<accession>A0A4P9XRE6</accession>
<feature type="coiled-coil region" evidence="9">
    <location>
        <begin position="857"/>
        <end position="891"/>
    </location>
</feature>
<keyword evidence="6 8" id="KW-0539">Nucleus</keyword>
<keyword evidence="5 9" id="KW-0175">Coiled coil</keyword>
<dbReference type="InterPro" id="IPR010935">
    <property type="entry name" value="SMC_hinge"/>
</dbReference>
<dbReference type="GO" id="GO:0051276">
    <property type="term" value="P:chromosome organization"/>
    <property type="evidence" value="ECO:0007669"/>
    <property type="project" value="InterPro"/>
</dbReference>
<feature type="coiled-coil region" evidence="9">
    <location>
        <begin position="702"/>
        <end position="778"/>
    </location>
</feature>
<reference evidence="12" key="1">
    <citation type="journal article" date="2018" name="Nat. Microbiol.">
        <title>Leveraging single-cell genomics to expand the fungal tree of life.</title>
        <authorList>
            <person name="Ahrendt S.R."/>
            <person name="Quandt C.A."/>
            <person name="Ciobanu D."/>
            <person name="Clum A."/>
            <person name="Salamov A."/>
            <person name="Andreopoulos B."/>
            <person name="Cheng J.F."/>
            <person name="Woyke T."/>
            <person name="Pelin A."/>
            <person name="Henrissat B."/>
            <person name="Reynolds N.K."/>
            <person name="Benny G.L."/>
            <person name="Smith M.E."/>
            <person name="James T.Y."/>
            <person name="Grigoriev I.V."/>
        </authorList>
    </citation>
    <scope>NUCLEOTIDE SEQUENCE [LARGE SCALE GENOMIC DNA]</scope>
    <source>
        <strain evidence="12">RSA 1356</strain>
    </source>
</reference>
<dbReference type="Gene3D" id="3.40.50.300">
    <property type="entry name" value="P-loop containing nucleotide triphosphate hydrolases"/>
    <property type="match status" value="2"/>
</dbReference>
<feature type="coiled-coil region" evidence="9">
    <location>
        <begin position="433"/>
        <end position="509"/>
    </location>
</feature>
<dbReference type="GO" id="GO:0007059">
    <property type="term" value="P:chromosome segregation"/>
    <property type="evidence" value="ECO:0007669"/>
    <property type="project" value="UniProtKB-ARBA"/>
</dbReference>
<evidence type="ECO:0000256" key="3">
    <source>
        <dbReference type="ARBA" id="ARBA00022618"/>
    </source>
</evidence>
<dbReference type="Pfam" id="PF02463">
    <property type="entry name" value="SMC_N"/>
    <property type="match status" value="1"/>
</dbReference>
<keyword evidence="4" id="KW-0498">Mitosis</keyword>
<evidence type="ECO:0000256" key="9">
    <source>
        <dbReference type="SAM" id="Coils"/>
    </source>
</evidence>
<comment type="similarity">
    <text evidence="2">Belongs to the SMC family. SMC3 subfamily.</text>
</comment>
<dbReference type="InterPro" id="IPR041741">
    <property type="entry name" value="SMC3_ABC_euk"/>
</dbReference>
<dbReference type="STRING" id="78915.A0A4P9XRE6"/>
<dbReference type="Gene3D" id="1.20.1060.20">
    <property type="match status" value="1"/>
</dbReference>
<comment type="subcellular location">
    <subcellularLocation>
        <location evidence="1 8">Nucleus</location>
    </subcellularLocation>
</comment>
<dbReference type="SUPFAM" id="SSF75553">
    <property type="entry name" value="Smc hinge domain"/>
    <property type="match status" value="1"/>
</dbReference>
<evidence type="ECO:0000313" key="12">
    <source>
        <dbReference type="Proteomes" id="UP000271241"/>
    </source>
</evidence>
<evidence type="ECO:0000256" key="7">
    <source>
        <dbReference type="ARBA" id="ARBA00023306"/>
    </source>
</evidence>
<keyword evidence="3" id="KW-0132">Cell division</keyword>
<evidence type="ECO:0000256" key="1">
    <source>
        <dbReference type="ARBA" id="ARBA00004123"/>
    </source>
</evidence>
<dbReference type="InterPro" id="IPR027417">
    <property type="entry name" value="P-loop_NTPase"/>
</dbReference>
<dbReference type="InterPro" id="IPR003395">
    <property type="entry name" value="RecF/RecN/SMC_N"/>
</dbReference>